<evidence type="ECO:0000256" key="2">
    <source>
        <dbReference type="ARBA" id="ARBA00008472"/>
    </source>
</evidence>
<dbReference type="Proteomes" id="UP000244519">
    <property type="component" value="Chromosome"/>
</dbReference>
<dbReference type="GO" id="GO:0030964">
    <property type="term" value="C:NADH dehydrogenase complex"/>
    <property type="evidence" value="ECO:0007669"/>
    <property type="project" value="TreeGrafter"/>
</dbReference>
<evidence type="ECO:0000256" key="4">
    <source>
        <dbReference type="ARBA" id="ARBA00022692"/>
    </source>
</evidence>
<accession>A0A2U8BRV8</accession>
<gene>
    <name evidence="9" type="ORF">Fsol_00229</name>
</gene>
<evidence type="ECO:0000256" key="1">
    <source>
        <dbReference type="ARBA" id="ARBA00004370"/>
    </source>
</evidence>
<evidence type="ECO:0000256" key="6">
    <source>
        <dbReference type="ARBA" id="ARBA00023136"/>
    </source>
</evidence>
<dbReference type="KEGG" id="fso:Fsol_00229"/>
<feature type="transmembrane region" description="Helical" evidence="8">
    <location>
        <begin position="95"/>
        <end position="116"/>
    </location>
</feature>
<evidence type="ECO:0000256" key="3">
    <source>
        <dbReference type="ARBA" id="ARBA00022448"/>
    </source>
</evidence>
<dbReference type="EMBL" id="CP025989">
    <property type="protein sequence ID" value="AWD33033.1"/>
    <property type="molecule type" value="Genomic_DNA"/>
</dbReference>
<dbReference type="GO" id="GO:0048038">
    <property type="term" value="F:quinone binding"/>
    <property type="evidence" value="ECO:0007669"/>
    <property type="project" value="UniProtKB-KW"/>
</dbReference>
<dbReference type="AlphaFoldDB" id="A0A2U8BRV8"/>
<keyword evidence="7" id="KW-0874">Quinone</keyword>
<dbReference type="Pfam" id="PF00507">
    <property type="entry name" value="Oxidored_q4"/>
    <property type="match status" value="1"/>
</dbReference>
<evidence type="ECO:0000256" key="5">
    <source>
        <dbReference type="ARBA" id="ARBA00022989"/>
    </source>
</evidence>
<keyword evidence="10" id="KW-1185">Reference proteome</keyword>
<proteinExistence type="inferred from homology"/>
<feature type="transmembrane region" description="Helical" evidence="8">
    <location>
        <begin position="12"/>
        <end position="34"/>
    </location>
</feature>
<dbReference type="EC" id="7.1.1.-" evidence="7"/>
<comment type="catalytic activity">
    <reaction evidence="7">
        <text>a quinone + NADH + 5 H(+)(in) = a quinol + NAD(+) + 4 H(+)(out)</text>
        <dbReference type="Rhea" id="RHEA:57888"/>
        <dbReference type="ChEBI" id="CHEBI:15378"/>
        <dbReference type="ChEBI" id="CHEBI:24646"/>
        <dbReference type="ChEBI" id="CHEBI:57540"/>
        <dbReference type="ChEBI" id="CHEBI:57945"/>
        <dbReference type="ChEBI" id="CHEBI:132124"/>
    </reaction>
</comment>
<comment type="similarity">
    <text evidence="2 7">Belongs to the complex I subunit 3 family.</text>
</comment>
<evidence type="ECO:0000256" key="7">
    <source>
        <dbReference type="RuleBase" id="RU003639"/>
    </source>
</evidence>
<organism evidence="9 10">
    <name type="scientific">Candidatus Fokinia solitaria</name>
    <dbReference type="NCBI Taxonomy" id="1802984"/>
    <lineage>
        <taxon>Bacteria</taxon>
        <taxon>Pseudomonadati</taxon>
        <taxon>Pseudomonadota</taxon>
        <taxon>Alphaproteobacteria</taxon>
        <taxon>Rickettsiales</taxon>
        <taxon>Candidatus Midichloriaceae</taxon>
        <taxon>Candidatus Fokinia</taxon>
    </lineage>
</organism>
<dbReference type="PANTHER" id="PTHR11058">
    <property type="entry name" value="NADH-UBIQUINONE OXIDOREDUCTASE CHAIN 3"/>
    <property type="match status" value="1"/>
</dbReference>
<dbReference type="PANTHER" id="PTHR11058:SF9">
    <property type="entry name" value="NADH-UBIQUINONE OXIDOREDUCTASE CHAIN 3"/>
    <property type="match status" value="1"/>
</dbReference>
<keyword evidence="6 8" id="KW-0472">Membrane</keyword>
<protein>
    <recommendedName>
        <fullName evidence="7">NADH-quinone oxidoreductase subunit</fullName>
        <ecNumber evidence="7">7.1.1.-</ecNumber>
    </recommendedName>
</protein>
<dbReference type="RefSeq" id="WP_108673076.1">
    <property type="nucleotide sequence ID" value="NZ_CP025989.1"/>
</dbReference>
<evidence type="ECO:0000313" key="9">
    <source>
        <dbReference type="EMBL" id="AWD33033.1"/>
    </source>
</evidence>
<keyword evidence="3" id="KW-0813">Transport</keyword>
<keyword evidence="7" id="KW-0520">NAD</keyword>
<name>A0A2U8BRV8_9RICK</name>
<keyword evidence="4 7" id="KW-0812">Transmembrane</keyword>
<evidence type="ECO:0000256" key="8">
    <source>
        <dbReference type="SAM" id="Phobius"/>
    </source>
</evidence>
<reference evidence="9 10" key="1">
    <citation type="journal article" date="2018" name="Genome Biol. Evol.">
        <title>The Genome Sequence of "Candidatus Fokinia solitaria": Insights on Reductive Evolution in Rickettsiales.</title>
        <authorList>
            <person name="Floriano A.M."/>
            <person name="Castelli M."/>
            <person name="Krenek S."/>
            <person name="Berendonk T.U."/>
            <person name="Bazzocchi C."/>
            <person name="Petroni G."/>
            <person name="Sassera D."/>
        </authorList>
    </citation>
    <scope>NUCLEOTIDE SEQUENCE [LARGE SCALE GENOMIC DNA]</scope>
    <source>
        <strain evidence="9">Rio ETE_ALG 3VII</strain>
    </source>
</reference>
<dbReference type="OrthoDB" id="9791970at2"/>
<comment type="subcellular location">
    <subcellularLocation>
        <location evidence="7">Cell membrane</location>
        <topology evidence="7">Multi-pass membrane protein</topology>
    </subcellularLocation>
    <subcellularLocation>
        <location evidence="1">Membrane</location>
    </subcellularLocation>
</comment>
<sequence>MLAHDIILSYQPVAVFFLIVVLISTVANALPFLLTKTNYYKAKISEYECGLPPVGRNRRDTHIGFYSVATLFIIFDVEICMLFPLAIGIGHITPFAFKIGLFFVSLLGIGLIYEIFKEAIRIH</sequence>
<dbReference type="GO" id="GO:0005886">
    <property type="term" value="C:plasma membrane"/>
    <property type="evidence" value="ECO:0007669"/>
    <property type="project" value="UniProtKB-SubCell"/>
</dbReference>
<dbReference type="InterPro" id="IPR000440">
    <property type="entry name" value="NADH_UbQ/plastoQ_OxRdtase_su3"/>
</dbReference>
<dbReference type="InterPro" id="IPR038430">
    <property type="entry name" value="NDAH_ubi_oxred_su3_sf"/>
</dbReference>
<keyword evidence="5 8" id="KW-1133">Transmembrane helix</keyword>
<dbReference type="GO" id="GO:0008137">
    <property type="term" value="F:NADH dehydrogenase (ubiquinone) activity"/>
    <property type="evidence" value="ECO:0007669"/>
    <property type="project" value="InterPro"/>
</dbReference>
<feature type="transmembrane region" description="Helical" evidence="8">
    <location>
        <begin position="65"/>
        <end position="89"/>
    </location>
</feature>
<evidence type="ECO:0000313" key="10">
    <source>
        <dbReference type="Proteomes" id="UP000244519"/>
    </source>
</evidence>
<comment type="function">
    <text evidence="7">NDH-1 shuttles electrons from NADH, via FMN and iron-sulfur (Fe-S) centers, to quinones in the respiratory chain.</text>
</comment>
<dbReference type="Gene3D" id="1.20.58.1610">
    <property type="entry name" value="NADH:ubiquinone/plastoquinone oxidoreductase, chain 3"/>
    <property type="match status" value="1"/>
</dbReference>